<reference evidence="5" key="1">
    <citation type="journal article" date="2020" name="Stud. Mycol.">
        <title>101 Dothideomycetes genomes: a test case for predicting lifestyles and emergence of pathogens.</title>
        <authorList>
            <person name="Haridas S."/>
            <person name="Albert R."/>
            <person name="Binder M."/>
            <person name="Bloem J."/>
            <person name="Labutti K."/>
            <person name="Salamov A."/>
            <person name="Andreopoulos B."/>
            <person name="Baker S."/>
            <person name="Barry K."/>
            <person name="Bills G."/>
            <person name="Bluhm B."/>
            <person name="Cannon C."/>
            <person name="Castanera R."/>
            <person name="Culley D."/>
            <person name="Daum C."/>
            <person name="Ezra D."/>
            <person name="Gonzalez J."/>
            <person name="Henrissat B."/>
            <person name="Kuo A."/>
            <person name="Liang C."/>
            <person name="Lipzen A."/>
            <person name="Lutzoni F."/>
            <person name="Magnuson J."/>
            <person name="Mondo S."/>
            <person name="Nolan M."/>
            <person name="Ohm R."/>
            <person name="Pangilinan J."/>
            <person name="Park H.-J."/>
            <person name="Ramirez L."/>
            <person name="Alfaro M."/>
            <person name="Sun H."/>
            <person name="Tritt A."/>
            <person name="Yoshinaga Y."/>
            <person name="Zwiers L.-H."/>
            <person name="Turgeon B."/>
            <person name="Goodwin S."/>
            <person name="Spatafora J."/>
            <person name="Crous P."/>
            <person name="Grigoriev I."/>
        </authorList>
    </citation>
    <scope>NUCLEOTIDE SEQUENCE</scope>
    <source>
        <strain evidence="5">CBS 110217</strain>
    </source>
</reference>
<dbReference type="GO" id="GO:0030010">
    <property type="term" value="P:establishment of cell polarity"/>
    <property type="evidence" value="ECO:0007669"/>
    <property type="project" value="TreeGrafter"/>
</dbReference>
<evidence type="ECO:0000256" key="1">
    <source>
        <dbReference type="ARBA" id="ARBA00023054"/>
    </source>
</evidence>
<feature type="region of interest" description="Disordered" evidence="3">
    <location>
        <begin position="1071"/>
        <end position="1116"/>
    </location>
</feature>
<feature type="coiled-coil region" evidence="2">
    <location>
        <begin position="702"/>
        <end position="729"/>
    </location>
</feature>
<sequence>MTEEASSTSIRSSQGSHRRTPKNPQQQLSQIEKSVTHLLVATKQLLETLTLWSRGTATESEVSDVYVRLGYEFNIASRAFNAIGVDTTDLGNVPELLRGILEETLSQEASQASLDNFLPRIRDIIINLLHGLKKKQQRLRQRTGRDGTLNGTSTRQGSIGSNGDMEEAQQQRSQSTRLPSRGENAEFGGAGPDLPPRSSSVVTGRSSPSKYDSLPSNPKANRSTAASQLSIDSSISSTTAQQMPVIAPYPADDAMPKEHNYAVDFPPPPPPPKQEDALAALQRGGELERRASRRFSQYQIQKHLGTNAIALPPVQNSPIPNRGRDVRESMNAVRTRASQMHSRNRSNQPRPVVETKFDSANDVTRRISEESAQSSIPSIIPPKEPGPEDSPMQKTPDDKIGPTPIYPENDQPVLGATLSGPLAEPIALDADGSPVKESLKPAPSLRRGGSARAKSPSPQPQHFVPEQSPEPGKALTLFLQYKSKIKKYVFSDGTDLSAGRLQLAFIEKFAWDTHRNGELPEIHIQDPVSGVRYELEDMNDIKDRSVLVLNVEQLDEVKNHIDDKFGGLSRLVESIKTVVDDQQSTIQRVAERQQQTAKELAGIAAAPPVTSARNSALIPSRPMQGGSPPESSINSAAQLSEVQSLRRDLAVVRQTYSSFVSDIQASMSTIRTKAKAVKSTAVKAALPTLDGDTGRAYIEQGKKTLQDDSEKIVNRVDDLQDLVEDLRKDVVQRGVRPLPRQLEVTAKDLSVATAELKKLQDFLAKEKPLWTKIWEQELQKVCEERDMLTMQEELAADLQDDLEKAAQTLELVEQATKQQNLETEKEQGKGMRSASGRNVLNAVALDKAVDPREARDGVLGEVKALQPNHESRLEAIERAEKARQRELATRNDDEFKRELGNFVEEGKLKKSGGVEEVERLRKAKDERARKENAEREAKRLKAKAEKMERERQAAAEAAAAAANGDVAEQNEAQTNQEEVKEESSEGPSNHGYIVRPWVKSGLPPLQVFADASNGGALPVCNMLMATDGTVGATIRVVETALGTTTPNQSANLETRNTATLTLTGKLSRTPLSLSFHSEDKPSAKTTPTRPRGKTIPADHKFQTPEHEKDRDAESVVSFTPSVSSKHLTNWFSGLLGR</sequence>
<proteinExistence type="predicted"/>
<feature type="compositionally biased region" description="Polar residues" evidence="3">
    <location>
        <begin position="336"/>
        <end position="349"/>
    </location>
</feature>
<organism evidence="5 6">
    <name type="scientific">Setomelanomma holmii</name>
    <dbReference type="NCBI Taxonomy" id="210430"/>
    <lineage>
        <taxon>Eukaryota</taxon>
        <taxon>Fungi</taxon>
        <taxon>Dikarya</taxon>
        <taxon>Ascomycota</taxon>
        <taxon>Pezizomycotina</taxon>
        <taxon>Dothideomycetes</taxon>
        <taxon>Pleosporomycetidae</taxon>
        <taxon>Pleosporales</taxon>
        <taxon>Pleosporineae</taxon>
        <taxon>Phaeosphaeriaceae</taxon>
        <taxon>Setomelanomma</taxon>
    </lineage>
</organism>
<evidence type="ECO:0000313" key="5">
    <source>
        <dbReference type="EMBL" id="KAF2025110.1"/>
    </source>
</evidence>
<dbReference type="PANTHER" id="PTHR22741">
    <property type="entry name" value="P140CAP/SNIP-RELATED"/>
    <property type="match status" value="1"/>
</dbReference>
<dbReference type="InterPro" id="IPR056279">
    <property type="entry name" value="Aip3p_Bud6_N"/>
</dbReference>
<evidence type="ECO:0000313" key="6">
    <source>
        <dbReference type="Proteomes" id="UP000799777"/>
    </source>
</evidence>
<dbReference type="Pfam" id="PF03915">
    <property type="entry name" value="AIP3"/>
    <property type="match status" value="1"/>
</dbReference>
<dbReference type="SMART" id="SM00806">
    <property type="entry name" value="AIP3"/>
    <property type="match status" value="1"/>
</dbReference>
<dbReference type="Proteomes" id="UP000799777">
    <property type="component" value="Unassembled WGS sequence"/>
</dbReference>
<feature type="compositionally biased region" description="Basic and acidic residues" evidence="3">
    <location>
        <begin position="353"/>
        <end position="369"/>
    </location>
</feature>
<feature type="compositionally biased region" description="Polar residues" evidence="3">
    <location>
        <begin position="214"/>
        <end position="224"/>
    </location>
</feature>
<protein>
    <submittedName>
        <fullName evidence="5">AIP3-domain-containing protein</fullName>
    </submittedName>
</protein>
<dbReference type="GO" id="GO:0005737">
    <property type="term" value="C:cytoplasm"/>
    <property type="evidence" value="ECO:0007669"/>
    <property type="project" value="TreeGrafter"/>
</dbReference>
<evidence type="ECO:0000256" key="3">
    <source>
        <dbReference type="SAM" id="MobiDB-lite"/>
    </source>
</evidence>
<feature type="compositionally biased region" description="Basic and acidic residues" evidence="3">
    <location>
        <begin position="1096"/>
        <end position="1113"/>
    </location>
</feature>
<evidence type="ECO:0000256" key="2">
    <source>
        <dbReference type="SAM" id="Coils"/>
    </source>
</evidence>
<feature type="region of interest" description="Disordered" evidence="3">
    <location>
        <begin position="1"/>
        <end position="28"/>
    </location>
</feature>
<dbReference type="GO" id="GO:0051286">
    <property type="term" value="C:cell tip"/>
    <property type="evidence" value="ECO:0007669"/>
    <property type="project" value="TreeGrafter"/>
</dbReference>
<accession>A0A9P4LHE1</accession>
<feature type="compositionally biased region" description="Polar residues" evidence="3">
    <location>
        <begin position="168"/>
        <end position="178"/>
    </location>
</feature>
<dbReference type="Pfam" id="PF23153">
    <property type="entry name" value="Aip3p_Bud6_N"/>
    <property type="match status" value="1"/>
</dbReference>
<feature type="region of interest" description="Disordered" evidence="3">
    <location>
        <begin position="917"/>
        <end position="990"/>
    </location>
</feature>
<dbReference type="Gene3D" id="1.20.58.1540">
    <property type="entry name" value="Actin interacting protein 3, C-terminal domain"/>
    <property type="match status" value="1"/>
</dbReference>
<feature type="compositionally biased region" description="Polar residues" evidence="3">
    <location>
        <begin position="149"/>
        <end position="161"/>
    </location>
</feature>
<keyword evidence="1 2" id="KW-0175">Coiled coil</keyword>
<feature type="region of interest" description="Disordered" evidence="3">
    <location>
        <begin position="249"/>
        <end position="276"/>
    </location>
</feature>
<feature type="compositionally biased region" description="Basic and acidic residues" evidence="3">
    <location>
        <begin position="917"/>
        <end position="953"/>
    </location>
</feature>
<feature type="region of interest" description="Disordered" evidence="3">
    <location>
        <begin position="334"/>
        <end position="470"/>
    </location>
</feature>
<dbReference type="AlphaFoldDB" id="A0A9P4LHE1"/>
<dbReference type="OrthoDB" id="783096at2759"/>
<feature type="compositionally biased region" description="Polar residues" evidence="3">
    <location>
        <begin position="1"/>
        <end position="15"/>
    </location>
</feature>
<dbReference type="InterPro" id="IPR005613">
    <property type="entry name" value="AIP3_C"/>
</dbReference>
<dbReference type="InterPro" id="IPR051825">
    <property type="entry name" value="SRCIN1"/>
</dbReference>
<evidence type="ECO:0000259" key="4">
    <source>
        <dbReference type="SMART" id="SM00806"/>
    </source>
</evidence>
<feature type="domain" description="Actin interacting protein 3 C-terminal" evidence="4">
    <location>
        <begin position="478"/>
        <end position="926"/>
    </location>
</feature>
<name>A0A9P4LHE1_9PLEO</name>
<comment type="caution">
    <text evidence="5">The sequence shown here is derived from an EMBL/GenBank/DDBJ whole genome shotgun (WGS) entry which is preliminary data.</text>
</comment>
<keyword evidence="6" id="KW-1185">Reference proteome</keyword>
<dbReference type="PANTHER" id="PTHR22741:SF10">
    <property type="entry name" value="COILED-COIL DOMAIN-CONTAINING PROTEIN CG32809"/>
    <property type="match status" value="1"/>
</dbReference>
<feature type="compositionally biased region" description="Low complexity" evidence="3">
    <location>
        <begin position="196"/>
        <end position="209"/>
    </location>
</feature>
<feature type="coiled-coil region" evidence="2">
    <location>
        <begin position="788"/>
        <end position="822"/>
    </location>
</feature>
<feature type="region of interest" description="Disordered" evidence="3">
    <location>
        <begin position="615"/>
        <end position="635"/>
    </location>
</feature>
<gene>
    <name evidence="5" type="ORF">EK21DRAFT_93512</name>
</gene>
<feature type="compositionally biased region" description="Low complexity" evidence="3">
    <location>
        <begin position="954"/>
        <end position="976"/>
    </location>
</feature>
<dbReference type="InterPro" id="IPR022782">
    <property type="entry name" value="AIP3-like_C"/>
</dbReference>
<dbReference type="GO" id="GO:0005519">
    <property type="term" value="F:cytoskeletal regulatory protein binding"/>
    <property type="evidence" value="ECO:0007669"/>
    <property type="project" value="InterPro"/>
</dbReference>
<dbReference type="EMBL" id="ML978274">
    <property type="protein sequence ID" value="KAF2025110.1"/>
    <property type="molecule type" value="Genomic_DNA"/>
</dbReference>
<feature type="region of interest" description="Disordered" evidence="3">
    <location>
        <begin position="136"/>
        <end position="229"/>
    </location>
</feature>